<evidence type="ECO:0000256" key="2">
    <source>
        <dbReference type="ARBA" id="ARBA00023125"/>
    </source>
</evidence>
<keyword evidence="3" id="KW-0804">Transcription</keyword>
<dbReference type="Proteomes" id="UP000523007">
    <property type="component" value="Unassembled WGS sequence"/>
</dbReference>
<dbReference type="AlphaFoldDB" id="A0A7W7RGN4"/>
<accession>A0A7W7RGN4</accession>
<feature type="domain" description="HTH deoR-type" evidence="4">
    <location>
        <begin position="29"/>
        <end position="84"/>
    </location>
</feature>
<dbReference type="PROSITE" id="PS00894">
    <property type="entry name" value="HTH_DEOR_1"/>
    <property type="match status" value="1"/>
</dbReference>
<keyword evidence="2" id="KW-0238">DNA-binding</keyword>
<dbReference type="SMART" id="SM00420">
    <property type="entry name" value="HTH_DEOR"/>
    <property type="match status" value="1"/>
</dbReference>
<comment type="caution">
    <text evidence="5">The sequence shown here is derived from an EMBL/GenBank/DDBJ whole genome shotgun (WGS) entry which is preliminary data.</text>
</comment>
<dbReference type="Pfam" id="PF08220">
    <property type="entry name" value="HTH_DeoR"/>
    <property type="match status" value="1"/>
</dbReference>
<dbReference type="GO" id="GO:0003700">
    <property type="term" value="F:DNA-binding transcription factor activity"/>
    <property type="evidence" value="ECO:0007669"/>
    <property type="project" value="InterPro"/>
</dbReference>
<dbReference type="InterPro" id="IPR014036">
    <property type="entry name" value="DeoR-like_C"/>
</dbReference>
<dbReference type="Pfam" id="PF00455">
    <property type="entry name" value="DeoRC"/>
    <property type="match status" value="1"/>
</dbReference>
<sequence>MTRRVVFEVRDQRVWSGAAGSRGEARMLAAQRQELILERVQRSGGVRVTDLVESFAVSDMTIRRDLDALESRGAIRKVHGGAVAPSGASTEEPGFEIKAQRQEHEKHAIAREAARLVEPDSAVGLSAGTTTRTVAEYLRDVPGLTVVTNSPRVADVFYRAARPDQTVALTGGFRTPSDALVGPLALTAVRSLHLDILFLGVHGMQEQAGFTTPNLMEAETNKALVEATRTLVVVADHTKWGTVGLSTIAPLSRCDVLVTDSGLGPRACETLAERVASVRIAEGDGATEQAG</sequence>
<dbReference type="InterPro" id="IPR001034">
    <property type="entry name" value="DeoR_HTH"/>
</dbReference>
<proteinExistence type="predicted"/>
<dbReference type="PRINTS" id="PR00037">
    <property type="entry name" value="HTHLACR"/>
</dbReference>
<dbReference type="Gene3D" id="1.10.10.10">
    <property type="entry name" value="Winged helix-like DNA-binding domain superfamily/Winged helix DNA-binding domain"/>
    <property type="match status" value="1"/>
</dbReference>
<organism evidence="5 6">
    <name type="scientific">Lipingzhangella halophila</name>
    <dbReference type="NCBI Taxonomy" id="1783352"/>
    <lineage>
        <taxon>Bacteria</taxon>
        <taxon>Bacillati</taxon>
        <taxon>Actinomycetota</taxon>
        <taxon>Actinomycetes</taxon>
        <taxon>Streptosporangiales</taxon>
        <taxon>Nocardiopsidaceae</taxon>
        <taxon>Lipingzhangella</taxon>
    </lineage>
</organism>
<dbReference type="InterPro" id="IPR036390">
    <property type="entry name" value="WH_DNA-bd_sf"/>
</dbReference>
<gene>
    <name evidence="5" type="ORF">F4561_001911</name>
</gene>
<dbReference type="InterPro" id="IPR037171">
    <property type="entry name" value="NagB/RpiA_transferase-like"/>
</dbReference>
<dbReference type="InterPro" id="IPR018356">
    <property type="entry name" value="Tscrpt_reg_HTH_DeoR_CS"/>
</dbReference>
<dbReference type="EMBL" id="JACHJT010000001">
    <property type="protein sequence ID" value="MBB4931091.1"/>
    <property type="molecule type" value="Genomic_DNA"/>
</dbReference>
<dbReference type="SUPFAM" id="SSF46785">
    <property type="entry name" value="Winged helix' DNA-binding domain"/>
    <property type="match status" value="1"/>
</dbReference>
<evidence type="ECO:0000313" key="6">
    <source>
        <dbReference type="Proteomes" id="UP000523007"/>
    </source>
</evidence>
<dbReference type="Gene3D" id="3.40.50.1360">
    <property type="match status" value="1"/>
</dbReference>
<evidence type="ECO:0000259" key="4">
    <source>
        <dbReference type="PROSITE" id="PS51000"/>
    </source>
</evidence>
<reference evidence="5 6" key="1">
    <citation type="submission" date="2020-08" db="EMBL/GenBank/DDBJ databases">
        <title>Sequencing the genomes of 1000 actinobacteria strains.</title>
        <authorList>
            <person name="Klenk H.-P."/>
        </authorList>
    </citation>
    <scope>NUCLEOTIDE SEQUENCE [LARGE SCALE GENOMIC DNA]</scope>
    <source>
        <strain evidence="5 6">DSM 102030</strain>
    </source>
</reference>
<dbReference type="PROSITE" id="PS51000">
    <property type="entry name" value="HTH_DEOR_2"/>
    <property type="match status" value="1"/>
</dbReference>
<evidence type="ECO:0000313" key="5">
    <source>
        <dbReference type="EMBL" id="MBB4931091.1"/>
    </source>
</evidence>
<evidence type="ECO:0000256" key="3">
    <source>
        <dbReference type="ARBA" id="ARBA00023163"/>
    </source>
</evidence>
<keyword evidence="1" id="KW-0805">Transcription regulation</keyword>
<name>A0A7W7RGN4_9ACTN</name>
<dbReference type="SMART" id="SM01134">
    <property type="entry name" value="DeoRC"/>
    <property type="match status" value="1"/>
</dbReference>
<protein>
    <submittedName>
        <fullName evidence="5">DeoR/GlpR family transcriptional regulator of sugar metabolism</fullName>
    </submittedName>
</protein>
<keyword evidence="6" id="KW-1185">Reference proteome</keyword>
<dbReference type="InterPro" id="IPR050313">
    <property type="entry name" value="Carb_Metab_HTH_regulators"/>
</dbReference>
<dbReference type="SUPFAM" id="SSF100950">
    <property type="entry name" value="NagB/RpiA/CoA transferase-like"/>
    <property type="match status" value="1"/>
</dbReference>
<dbReference type="PANTHER" id="PTHR30363">
    <property type="entry name" value="HTH-TYPE TRANSCRIPTIONAL REGULATOR SRLR-RELATED"/>
    <property type="match status" value="1"/>
</dbReference>
<evidence type="ECO:0000256" key="1">
    <source>
        <dbReference type="ARBA" id="ARBA00023015"/>
    </source>
</evidence>
<dbReference type="PANTHER" id="PTHR30363:SF44">
    <property type="entry name" value="AGA OPERON TRANSCRIPTIONAL REPRESSOR-RELATED"/>
    <property type="match status" value="1"/>
</dbReference>
<dbReference type="InterPro" id="IPR036388">
    <property type="entry name" value="WH-like_DNA-bd_sf"/>
</dbReference>
<dbReference type="GO" id="GO:0003677">
    <property type="term" value="F:DNA binding"/>
    <property type="evidence" value="ECO:0007669"/>
    <property type="project" value="UniProtKB-KW"/>
</dbReference>